<gene>
    <name evidence="1" type="ORF">CRENBAI_026535</name>
</gene>
<name>A0AAV9R770_9TELE</name>
<sequence length="137" mass="15434">MQICPCSFVLPHIDLHIKTDTTRTFTHACASRTPNKGTHANAPLLCSAGGILTGFRCEPINSAMIHSLGKALLASFSRHSNIIIRSKYVLVHFSRGWLWGFGTHSGVVLSLRKRQWYALLPHYDLLNLLHKEKHSYE</sequence>
<dbReference type="EMBL" id="JAHHUM010002314">
    <property type="protein sequence ID" value="KAK5605113.1"/>
    <property type="molecule type" value="Genomic_DNA"/>
</dbReference>
<proteinExistence type="predicted"/>
<evidence type="ECO:0000313" key="1">
    <source>
        <dbReference type="EMBL" id="KAK5605113.1"/>
    </source>
</evidence>
<dbReference type="Proteomes" id="UP001311232">
    <property type="component" value="Unassembled WGS sequence"/>
</dbReference>
<dbReference type="AlphaFoldDB" id="A0AAV9R770"/>
<protein>
    <submittedName>
        <fullName evidence="1">Uncharacterized protein</fullName>
    </submittedName>
</protein>
<reference evidence="1 2" key="1">
    <citation type="submission" date="2021-06" db="EMBL/GenBank/DDBJ databases">
        <authorList>
            <person name="Palmer J.M."/>
        </authorList>
    </citation>
    <scope>NUCLEOTIDE SEQUENCE [LARGE SCALE GENOMIC DNA]</scope>
    <source>
        <strain evidence="1 2">MEX-2019</strain>
        <tissue evidence="1">Muscle</tissue>
    </source>
</reference>
<evidence type="ECO:0000313" key="2">
    <source>
        <dbReference type="Proteomes" id="UP001311232"/>
    </source>
</evidence>
<organism evidence="1 2">
    <name type="scientific">Crenichthys baileyi</name>
    <name type="common">White River springfish</name>
    <dbReference type="NCBI Taxonomy" id="28760"/>
    <lineage>
        <taxon>Eukaryota</taxon>
        <taxon>Metazoa</taxon>
        <taxon>Chordata</taxon>
        <taxon>Craniata</taxon>
        <taxon>Vertebrata</taxon>
        <taxon>Euteleostomi</taxon>
        <taxon>Actinopterygii</taxon>
        <taxon>Neopterygii</taxon>
        <taxon>Teleostei</taxon>
        <taxon>Neoteleostei</taxon>
        <taxon>Acanthomorphata</taxon>
        <taxon>Ovalentaria</taxon>
        <taxon>Atherinomorphae</taxon>
        <taxon>Cyprinodontiformes</taxon>
        <taxon>Goodeidae</taxon>
        <taxon>Crenichthys</taxon>
    </lineage>
</organism>
<comment type="caution">
    <text evidence="1">The sequence shown here is derived from an EMBL/GenBank/DDBJ whole genome shotgun (WGS) entry which is preliminary data.</text>
</comment>
<keyword evidence="2" id="KW-1185">Reference proteome</keyword>
<accession>A0AAV9R770</accession>